<organism evidence="9 10">
    <name type="scientific">Symbiodinium pilosum</name>
    <name type="common">Dinoflagellate</name>
    <dbReference type="NCBI Taxonomy" id="2952"/>
    <lineage>
        <taxon>Eukaryota</taxon>
        <taxon>Sar</taxon>
        <taxon>Alveolata</taxon>
        <taxon>Dinophyceae</taxon>
        <taxon>Suessiales</taxon>
        <taxon>Symbiodiniaceae</taxon>
        <taxon>Symbiodinium</taxon>
    </lineage>
</organism>
<dbReference type="Pfam" id="PF00899">
    <property type="entry name" value="ThiF"/>
    <property type="match status" value="1"/>
</dbReference>
<dbReference type="InterPro" id="IPR006603">
    <property type="entry name" value="PQ-loop_rpt"/>
</dbReference>
<evidence type="ECO:0000256" key="6">
    <source>
        <dbReference type="ARBA" id="ARBA00023136"/>
    </source>
</evidence>
<name>A0A812NU33_SYMPI</name>
<accession>A0A812NU33</accession>
<dbReference type="SMART" id="SM00679">
    <property type="entry name" value="CTNS"/>
    <property type="match status" value="2"/>
</dbReference>
<proteinExistence type="predicted"/>
<evidence type="ECO:0000256" key="4">
    <source>
        <dbReference type="ARBA" id="ARBA00022737"/>
    </source>
</evidence>
<comment type="caution">
    <text evidence="9">The sequence shown here is derived from an EMBL/GenBank/DDBJ whole genome shotgun (WGS) entry which is preliminary data.</text>
</comment>
<dbReference type="GO" id="GO:0008641">
    <property type="term" value="F:ubiquitin-like modifier activating enzyme activity"/>
    <property type="evidence" value="ECO:0007669"/>
    <property type="project" value="InterPro"/>
</dbReference>
<feature type="domain" description="THIF-type NAD/FAD binding fold" evidence="8">
    <location>
        <begin position="5"/>
        <end position="227"/>
    </location>
</feature>
<feature type="transmembrane region" description="Helical" evidence="7">
    <location>
        <begin position="315"/>
        <end position="336"/>
    </location>
</feature>
<keyword evidence="4" id="KW-0677">Repeat</keyword>
<feature type="transmembrane region" description="Helical" evidence="7">
    <location>
        <begin position="386"/>
        <end position="404"/>
    </location>
</feature>
<gene>
    <name evidence="9" type="primary">uba2</name>
    <name evidence="9" type="ORF">SPIL2461_LOCUS7456</name>
</gene>
<evidence type="ECO:0000256" key="1">
    <source>
        <dbReference type="ARBA" id="ARBA00004127"/>
    </source>
</evidence>
<protein>
    <submittedName>
        <fullName evidence="9">Uba2 protein</fullName>
    </submittedName>
</protein>
<dbReference type="PROSITE" id="PS51257">
    <property type="entry name" value="PROKAR_LIPOPROTEIN"/>
    <property type="match status" value="1"/>
</dbReference>
<dbReference type="Proteomes" id="UP000649617">
    <property type="component" value="Unassembled WGS sequence"/>
</dbReference>
<dbReference type="Gene3D" id="1.20.1280.290">
    <property type="match status" value="2"/>
</dbReference>
<dbReference type="GO" id="GO:0015184">
    <property type="term" value="F:L-cystine transmembrane transporter activity"/>
    <property type="evidence" value="ECO:0007669"/>
    <property type="project" value="TreeGrafter"/>
</dbReference>
<dbReference type="Gene3D" id="3.40.50.720">
    <property type="entry name" value="NAD(P)-binding Rossmann-like Domain"/>
    <property type="match status" value="1"/>
</dbReference>
<dbReference type="GO" id="GO:0005774">
    <property type="term" value="C:vacuolar membrane"/>
    <property type="evidence" value="ECO:0007669"/>
    <property type="project" value="TreeGrafter"/>
</dbReference>
<dbReference type="PANTHER" id="PTHR13131:SF5">
    <property type="entry name" value="CYSTINOSIN"/>
    <property type="match status" value="1"/>
</dbReference>
<evidence type="ECO:0000256" key="5">
    <source>
        <dbReference type="ARBA" id="ARBA00022989"/>
    </source>
</evidence>
<dbReference type="SUPFAM" id="SSF69572">
    <property type="entry name" value="Activating enzymes of the ubiquitin-like proteins"/>
    <property type="match status" value="1"/>
</dbReference>
<dbReference type="InterPro" id="IPR035985">
    <property type="entry name" value="Ubiquitin-activating_enz"/>
</dbReference>
<dbReference type="InterPro" id="IPR005282">
    <property type="entry name" value="LC_transporter"/>
</dbReference>
<evidence type="ECO:0000256" key="3">
    <source>
        <dbReference type="ARBA" id="ARBA00022692"/>
    </source>
</evidence>
<dbReference type="GO" id="GO:0012505">
    <property type="term" value="C:endomembrane system"/>
    <property type="evidence" value="ECO:0007669"/>
    <property type="project" value="UniProtKB-SubCell"/>
</dbReference>
<evidence type="ECO:0000256" key="7">
    <source>
        <dbReference type="SAM" id="Phobius"/>
    </source>
</evidence>
<sequence length="591" mass="66483">MLDRLVGPELRQKLDDSPVLVVGAGGIGCELLKNLVLTGFRSIEVIDLDTIDVRNLNRQFLFRRHHVGQSKAKAVAKMCPEARLEAYHANVKEDRFDVAFFGRFRVVMNALDNVEARRHMNRMCLAAGTVLIESGTQGYVGQTTVISKSDGTQCFECKPVPTPQTYAVCTIRNTPDKPVHCLVWAKLIYDTMPQKIVQLVGTTCRCHFKAQTAARRSGWIPILMSILRCDDASTTELVRIAADEDGRFRTNQHELVDEMDVQRVVENAEELEWTTWKINAAKELLRILGLHVLITVGITRSMGVSTLDVLSQALGVGYFVRVAWSVSFYPQVWLNYTRQSVRGLSFEFLAYNATGFFFYSIFNVVTFVEQRRLHLDAAVEPNDVAFALRALLITLVTIGQCLVYERGGQRVNRAHVVVILALWLLAAYNVVLCLLGILPWAAHVKPGTEATFQYTLMQYFGLSKGFISFIKYVPQAYFNYQRKSTVGWSIGNILLDFTGGFLSFLQQAADAYRQNDTKIFTKDISKLLLSIESMVFDVLFMVQHYVLYPQRAQVQDEMKNEAPDLVESLIDQAAAPAAAPDDQPEPGHARS</sequence>
<feature type="transmembrane region" description="Helical" evidence="7">
    <location>
        <begin position="485"/>
        <end position="507"/>
    </location>
</feature>
<keyword evidence="5 7" id="KW-1133">Transmembrane helix</keyword>
<evidence type="ECO:0000313" key="9">
    <source>
        <dbReference type="EMBL" id="CAE7322666.1"/>
    </source>
</evidence>
<dbReference type="Pfam" id="PF04193">
    <property type="entry name" value="PQ-loop"/>
    <property type="match status" value="2"/>
</dbReference>
<dbReference type="AlphaFoldDB" id="A0A812NU33"/>
<keyword evidence="2" id="KW-0813">Transport</keyword>
<dbReference type="EMBL" id="CAJNIZ010011636">
    <property type="protein sequence ID" value="CAE7322666.1"/>
    <property type="molecule type" value="Genomic_DNA"/>
</dbReference>
<evidence type="ECO:0000256" key="2">
    <source>
        <dbReference type="ARBA" id="ARBA00022448"/>
    </source>
</evidence>
<keyword evidence="10" id="KW-1185">Reference proteome</keyword>
<reference evidence="9" key="1">
    <citation type="submission" date="2021-02" db="EMBL/GenBank/DDBJ databases">
        <authorList>
            <person name="Dougan E. K."/>
            <person name="Rhodes N."/>
            <person name="Thang M."/>
            <person name="Chan C."/>
        </authorList>
    </citation>
    <scope>NUCLEOTIDE SEQUENCE</scope>
</reference>
<dbReference type="OrthoDB" id="10252231at2759"/>
<keyword evidence="3 7" id="KW-0812">Transmembrane</keyword>
<evidence type="ECO:0000313" key="10">
    <source>
        <dbReference type="Proteomes" id="UP000649617"/>
    </source>
</evidence>
<keyword evidence="6 7" id="KW-0472">Membrane</keyword>
<feature type="transmembrane region" description="Helical" evidence="7">
    <location>
        <begin position="416"/>
        <end position="442"/>
    </location>
</feature>
<comment type="subcellular location">
    <subcellularLocation>
        <location evidence="1">Endomembrane system</location>
        <topology evidence="1">Multi-pass membrane protein</topology>
    </subcellularLocation>
</comment>
<dbReference type="InterPro" id="IPR000594">
    <property type="entry name" value="ThiF_NAD_FAD-bd"/>
</dbReference>
<feature type="transmembrane region" description="Helical" evidence="7">
    <location>
        <begin position="348"/>
        <end position="366"/>
    </location>
</feature>
<evidence type="ECO:0000259" key="8">
    <source>
        <dbReference type="Pfam" id="PF00899"/>
    </source>
</evidence>
<dbReference type="PANTHER" id="PTHR13131">
    <property type="entry name" value="CYSTINOSIN"/>
    <property type="match status" value="1"/>
</dbReference>